<evidence type="ECO:0000313" key="2">
    <source>
        <dbReference type="EMBL" id="SVA50795.1"/>
    </source>
</evidence>
<feature type="transmembrane region" description="Helical" evidence="1">
    <location>
        <begin position="38"/>
        <end position="61"/>
    </location>
</feature>
<organism evidence="2">
    <name type="scientific">marine metagenome</name>
    <dbReference type="NCBI Taxonomy" id="408172"/>
    <lineage>
        <taxon>unclassified sequences</taxon>
        <taxon>metagenomes</taxon>
        <taxon>ecological metagenomes</taxon>
    </lineage>
</organism>
<feature type="transmembrane region" description="Helical" evidence="1">
    <location>
        <begin position="206"/>
        <end position="225"/>
    </location>
</feature>
<keyword evidence="1" id="KW-1133">Transmembrane helix</keyword>
<protein>
    <submittedName>
        <fullName evidence="2">Uncharacterized protein</fullName>
    </submittedName>
</protein>
<proteinExistence type="predicted"/>
<feature type="transmembrane region" description="Helical" evidence="1">
    <location>
        <begin position="347"/>
        <end position="371"/>
    </location>
</feature>
<feature type="transmembrane region" description="Helical" evidence="1">
    <location>
        <begin position="178"/>
        <end position="200"/>
    </location>
</feature>
<name>A0A381WE80_9ZZZZ</name>
<feature type="transmembrane region" description="Helical" evidence="1">
    <location>
        <begin position="391"/>
        <end position="412"/>
    </location>
</feature>
<feature type="non-terminal residue" evidence="2">
    <location>
        <position position="416"/>
    </location>
</feature>
<accession>A0A381WE80</accession>
<keyword evidence="1" id="KW-0812">Transmembrane</keyword>
<feature type="transmembrane region" description="Helical" evidence="1">
    <location>
        <begin position="7"/>
        <end position="26"/>
    </location>
</feature>
<sequence>MNSGFVFLKLATGLIGFWICPYAIAHGFGERYDLPVPLWLWVVGAGATIVLTFAVIVLFPHSRALHPQGPRINLFRVRGLRGLAHPITISVIRVLSVTFLLASVLSGFLGVPDPYQNLVPVAVWVVWWVGVAYVCALVGDLWAVLNPFRTLFSWAEKIVNLLTGGKCLSLEKPYPQGLSAWPAVAGLMVFFWAELIWPGGGVPWDLALAITIYAAMTWTGMLVYGRDVWLQNADAFSLVFGVFARFAPLALRSSDREQIRTCVSPVCRYRRDYCVNGQTCLAQATPGHLELILRPPALGLLDEPRVPVSLMVLVITLLATVTFDGILETPLWSHVLERTLSDEARYVGTVALIMFSMGFLMVFLGFSWLMAYCAQRFGDPQGLGTAPRPDLFHVGSAFVMTLVPIAIAYHLAHYLS</sequence>
<keyword evidence="1" id="KW-0472">Membrane</keyword>
<dbReference type="AlphaFoldDB" id="A0A381WE80"/>
<feature type="transmembrane region" description="Helical" evidence="1">
    <location>
        <begin position="121"/>
        <end position="145"/>
    </location>
</feature>
<evidence type="ECO:0000256" key="1">
    <source>
        <dbReference type="SAM" id="Phobius"/>
    </source>
</evidence>
<feature type="transmembrane region" description="Helical" evidence="1">
    <location>
        <begin position="308"/>
        <end position="327"/>
    </location>
</feature>
<reference evidence="2" key="1">
    <citation type="submission" date="2018-05" db="EMBL/GenBank/DDBJ databases">
        <authorList>
            <person name="Lanie J.A."/>
            <person name="Ng W.-L."/>
            <person name="Kazmierczak K.M."/>
            <person name="Andrzejewski T.M."/>
            <person name="Davidsen T.M."/>
            <person name="Wayne K.J."/>
            <person name="Tettelin H."/>
            <person name="Glass J.I."/>
            <person name="Rusch D."/>
            <person name="Podicherti R."/>
            <person name="Tsui H.-C.T."/>
            <person name="Winkler M.E."/>
        </authorList>
    </citation>
    <scope>NUCLEOTIDE SEQUENCE</scope>
</reference>
<gene>
    <name evidence="2" type="ORF">METZ01_LOCUS103649</name>
</gene>
<feature type="transmembrane region" description="Helical" evidence="1">
    <location>
        <begin position="82"/>
        <end position="109"/>
    </location>
</feature>
<dbReference type="EMBL" id="UINC01011519">
    <property type="protein sequence ID" value="SVA50795.1"/>
    <property type="molecule type" value="Genomic_DNA"/>
</dbReference>